<dbReference type="InterPro" id="IPR052909">
    <property type="entry name" value="Transposase_6_like"/>
</dbReference>
<evidence type="ECO:0000256" key="1">
    <source>
        <dbReference type="SAM" id="MobiDB-lite"/>
    </source>
</evidence>
<proteinExistence type="predicted"/>
<evidence type="ECO:0000313" key="4">
    <source>
        <dbReference type="Proteomes" id="UP000001192"/>
    </source>
</evidence>
<feature type="region of interest" description="Disordered" evidence="1">
    <location>
        <begin position="142"/>
        <end position="190"/>
    </location>
</feature>
<dbReference type="EMBL" id="CP001045">
    <property type="protein sequence ID" value="ACC76184.1"/>
    <property type="molecule type" value="Genomic_DNA"/>
</dbReference>
<evidence type="ECO:0000259" key="2">
    <source>
        <dbReference type="Pfam" id="PF13340"/>
    </source>
</evidence>
<organism evidence="3 4">
    <name type="scientific">Paraburkholderia phymatum (strain DSM 17167 / CIP 108236 / LMG 21445 / STM815)</name>
    <name type="common">Burkholderia phymatum</name>
    <dbReference type="NCBI Taxonomy" id="391038"/>
    <lineage>
        <taxon>Bacteria</taxon>
        <taxon>Pseudomonadati</taxon>
        <taxon>Pseudomonadota</taxon>
        <taxon>Betaproteobacteria</taxon>
        <taxon>Burkholderiales</taxon>
        <taxon>Burkholderiaceae</taxon>
        <taxon>Paraburkholderia</taxon>
    </lineage>
</organism>
<dbReference type="Pfam" id="PF13340">
    <property type="entry name" value="DUF4096"/>
    <property type="match status" value="1"/>
</dbReference>
<dbReference type="KEGG" id="bph:Bphy_7183"/>
<protein>
    <submittedName>
        <fullName evidence="3">Putative transposase A-like protein</fullName>
    </submittedName>
</protein>
<dbReference type="InterPro" id="IPR025161">
    <property type="entry name" value="IS402-like_dom"/>
</dbReference>
<keyword evidence="4" id="KW-1185">Reference proteome</keyword>
<dbReference type="HOGENOM" id="CLU_050987_0_0_4"/>
<reference evidence="4" key="1">
    <citation type="journal article" date="2014" name="Stand. Genomic Sci.">
        <title>Complete genome sequence of Burkholderia phymatum STM815(T), a broad host range and efficient nitrogen-fixing symbiont of Mimosa species.</title>
        <authorList>
            <person name="Moulin L."/>
            <person name="Klonowska A."/>
            <person name="Caroline B."/>
            <person name="Booth K."/>
            <person name="Vriezen J.A."/>
            <person name="Melkonian R."/>
            <person name="James E.K."/>
            <person name="Young J.P."/>
            <person name="Bena G."/>
            <person name="Hauser L."/>
            <person name="Land M."/>
            <person name="Kyrpides N."/>
            <person name="Bruce D."/>
            <person name="Chain P."/>
            <person name="Copeland A."/>
            <person name="Pitluck S."/>
            <person name="Woyke T."/>
            <person name="Lizotte-Waniewski M."/>
            <person name="Bristow J."/>
            <person name="Riley M."/>
        </authorList>
    </citation>
    <scope>NUCLEOTIDE SEQUENCE [LARGE SCALE GENOMIC DNA]</scope>
    <source>
        <strain evidence="4">DSM 17167 / CIP 108236 / LMG 21445 / STM815</strain>
        <plasmid evidence="4">Plasmid pBPHY01</plasmid>
    </source>
</reference>
<accession>B2JUL3</accession>
<dbReference type="AlphaFoldDB" id="B2JUL3"/>
<gene>
    <name evidence="3" type="ordered locus">Bphy_7183</name>
</gene>
<feature type="domain" description="Insertion element IS402-like" evidence="2">
    <location>
        <begin position="20"/>
        <end position="96"/>
    </location>
</feature>
<keyword evidence="3" id="KW-0614">Plasmid</keyword>
<geneLocation type="plasmid" evidence="3 4">
    <name>pBPHY01</name>
</geneLocation>
<dbReference type="PANTHER" id="PTHR46637:SF1">
    <property type="entry name" value="BLL5188 PROTEIN"/>
    <property type="match status" value="1"/>
</dbReference>
<dbReference type="Proteomes" id="UP000001192">
    <property type="component" value="Plasmid pBPHY01"/>
</dbReference>
<dbReference type="PANTHER" id="PTHR46637">
    <property type="entry name" value="TIS1421-TRANSPOSASE PROTEIN A"/>
    <property type="match status" value="1"/>
</dbReference>
<feature type="compositionally biased region" description="Low complexity" evidence="1">
    <location>
        <begin position="157"/>
        <end position="171"/>
    </location>
</feature>
<sequence>MVTVLDVCSELEKEMQFEELSNEEWSLVAPTLCAPPPAGMLKRGRPRIRPRLLANAVLWVLTTGESWAKLPAHYPSQPTCRCRFEEWRRDGKLAEMIRILSDRGRRFSYVPDVPNPVPKARPKRDSRVIDERGLPRVVWRSQASWQTSTADPGRRFAPAAPAEPIEPIEPIESGRPATAAAAREPQPDTSNRGFWMGLAAKGARVTDDRGYIVYVAADLVPDAMFRGWTEITRDGRRVARSGLVGPKFGAPEAAMQCALTWARRWIEQHGVCFEFELLHRAAD</sequence>
<name>B2JUL3_PARP8</name>
<evidence type="ECO:0000313" key="3">
    <source>
        <dbReference type="EMBL" id="ACC76184.1"/>
    </source>
</evidence>
<dbReference type="RefSeq" id="WP_012406340.1">
    <property type="nucleotide sequence ID" value="NC_010625.1"/>
</dbReference>